<dbReference type="SUPFAM" id="SSF55469">
    <property type="entry name" value="FMN-dependent nitroreductase-like"/>
    <property type="match status" value="2"/>
</dbReference>
<reference evidence="1 2" key="1">
    <citation type="journal article" date="2017" name="Syst. Appl. Microbiol.">
        <title>Soybeans inoculated with root zone soils of Canadian native legumes harbour diverse and novel Bradyrhizobium spp. that possess agricultural potential.</title>
        <authorList>
            <person name="Bromfield E.S.P."/>
            <person name="Cloutier S."/>
            <person name="Tambong J.T."/>
            <person name="Tran Thi T.V."/>
        </authorList>
    </citation>
    <scope>NUCLEOTIDE SEQUENCE [LARGE SCALE GENOMIC DNA]</scope>
    <source>
        <strain evidence="1 2">39S1MB</strain>
    </source>
</reference>
<keyword evidence="2" id="KW-1185">Reference proteome</keyword>
<gene>
    <name evidence="1" type="ORF">CIT40_07810</name>
</gene>
<evidence type="ECO:0000313" key="2">
    <source>
        <dbReference type="Proteomes" id="UP000215884"/>
    </source>
</evidence>
<organism evidence="1 2">
    <name type="scientific">Bradyrhizobium amphicarpaeae</name>
    <dbReference type="NCBI Taxonomy" id="1404768"/>
    <lineage>
        <taxon>Bacteria</taxon>
        <taxon>Pseudomonadati</taxon>
        <taxon>Pseudomonadota</taxon>
        <taxon>Alphaproteobacteria</taxon>
        <taxon>Hyphomicrobiales</taxon>
        <taxon>Nitrobacteraceae</taxon>
        <taxon>Bradyrhizobium</taxon>
    </lineage>
</organism>
<dbReference type="OrthoDB" id="8156917at2"/>
<dbReference type="Proteomes" id="UP000215884">
    <property type="component" value="Chromosome"/>
</dbReference>
<dbReference type="InterPro" id="IPR006311">
    <property type="entry name" value="TAT_signal"/>
</dbReference>
<dbReference type="InterPro" id="IPR000415">
    <property type="entry name" value="Nitroreductase-like"/>
</dbReference>
<dbReference type="KEGG" id="brq:CIT40_07810"/>
<protein>
    <submittedName>
        <fullName evidence="1">Tat pathway signal protein</fullName>
    </submittedName>
</protein>
<dbReference type="NCBIfam" id="NF047509">
    <property type="entry name" value="Rv3131_FMN_oxido"/>
    <property type="match status" value="1"/>
</dbReference>
<dbReference type="Gene3D" id="3.40.109.10">
    <property type="entry name" value="NADH Oxidase"/>
    <property type="match status" value="1"/>
</dbReference>
<name>A0A2U8PQN1_9BRAD</name>
<sequence>MERTFVVDRRQFIAAALGLSTAAVDSPAAAAAMTFDEAVKSSRVPLQAAPRDRELVRFATLAANSHNTQPWIFSARGNEIAIAPDFALRCPAVDPDDHHLFVSLGCAAENLILAASTLGWRADPVIDGDRIVIALEQAPPAATALAAAIPVRQCTRATFDGRQAAPEILRQLENACREPDVTAILLTERAAIAGVTDYVLEGNSAQMRDKAFMRELVSWIRFDETEALTTMDGLFAPASGNPSLPSWLARPMLKLFFTESGENKKYREQLASSAGVVVLAAERSDTSHWIAVGRACQRFGLQATALGLKYSFVNQPVEVAALRPQFATSLGLGERRPDIVMRFGYGPDLPKSLRRPPELVMRS</sequence>
<reference evidence="1 2" key="2">
    <citation type="journal article" date="2019" name="Int. J. Syst. Evol. Microbiol.">
        <title>Description and complete genome sequence of Bradyrhizobium amphicarpaeae sp. nov., harbouring photosystem and nitrogen-fixation genes.</title>
        <authorList>
            <person name="Bromfield E.S.P."/>
            <person name="Cloutier S."/>
            <person name="Nguyen H.D.T."/>
        </authorList>
    </citation>
    <scope>NUCLEOTIDE SEQUENCE [LARGE SCALE GENOMIC DNA]</scope>
    <source>
        <strain evidence="1 2">39S1MB</strain>
    </source>
</reference>
<evidence type="ECO:0000313" key="1">
    <source>
        <dbReference type="EMBL" id="AWL99950.1"/>
    </source>
</evidence>
<dbReference type="EMBL" id="CP029426">
    <property type="protein sequence ID" value="AWL99950.1"/>
    <property type="molecule type" value="Genomic_DNA"/>
</dbReference>
<proteinExistence type="predicted"/>
<dbReference type="AlphaFoldDB" id="A0A2U8PQN1"/>
<dbReference type="PROSITE" id="PS51318">
    <property type="entry name" value="TAT"/>
    <property type="match status" value="1"/>
</dbReference>
<accession>A0A2U8PQN1</accession>
<dbReference type="GO" id="GO:0016491">
    <property type="term" value="F:oxidoreductase activity"/>
    <property type="evidence" value="ECO:0007669"/>
    <property type="project" value="InterPro"/>
</dbReference>